<comment type="caution">
    <text evidence="3">The sequence shown here is derived from an EMBL/GenBank/DDBJ whole genome shotgun (WGS) entry which is preliminary data.</text>
</comment>
<reference evidence="3" key="1">
    <citation type="journal article" date="2023" name="Mol. Phylogenet. Evol.">
        <title>Genome-scale phylogeny and comparative genomics of the fungal order Sordariales.</title>
        <authorList>
            <person name="Hensen N."/>
            <person name="Bonometti L."/>
            <person name="Westerberg I."/>
            <person name="Brannstrom I.O."/>
            <person name="Guillou S."/>
            <person name="Cros-Aarteil S."/>
            <person name="Calhoun S."/>
            <person name="Haridas S."/>
            <person name="Kuo A."/>
            <person name="Mondo S."/>
            <person name="Pangilinan J."/>
            <person name="Riley R."/>
            <person name="LaButti K."/>
            <person name="Andreopoulos B."/>
            <person name="Lipzen A."/>
            <person name="Chen C."/>
            <person name="Yan M."/>
            <person name="Daum C."/>
            <person name="Ng V."/>
            <person name="Clum A."/>
            <person name="Steindorff A."/>
            <person name="Ohm R.A."/>
            <person name="Martin F."/>
            <person name="Silar P."/>
            <person name="Natvig D.O."/>
            <person name="Lalanne C."/>
            <person name="Gautier V."/>
            <person name="Ament-Velasquez S.L."/>
            <person name="Kruys A."/>
            <person name="Hutchinson M.I."/>
            <person name="Powell A.J."/>
            <person name="Barry K."/>
            <person name="Miller A.N."/>
            <person name="Grigoriev I.V."/>
            <person name="Debuchy R."/>
            <person name="Gladieux P."/>
            <person name="Hiltunen Thoren M."/>
            <person name="Johannesson H."/>
        </authorList>
    </citation>
    <scope>NUCLEOTIDE SEQUENCE</scope>
    <source>
        <strain evidence="3">CBS 141.50</strain>
    </source>
</reference>
<dbReference type="Pfam" id="PF01728">
    <property type="entry name" value="FtsJ"/>
    <property type="match status" value="1"/>
</dbReference>
<protein>
    <recommendedName>
        <fullName evidence="2">Ribosomal RNA methyltransferase FtsJ domain-containing protein</fullName>
    </recommendedName>
</protein>
<dbReference type="SUPFAM" id="SSF53335">
    <property type="entry name" value="S-adenosyl-L-methionine-dependent methyltransferases"/>
    <property type="match status" value="1"/>
</dbReference>
<dbReference type="RefSeq" id="XP_062635133.1">
    <property type="nucleotide sequence ID" value="XM_062777855.1"/>
</dbReference>
<reference evidence="3" key="2">
    <citation type="submission" date="2023-05" db="EMBL/GenBank/DDBJ databases">
        <authorList>
            <consortium name="Lawrence Berkeley National Laboratory"/>
            <person name="Steindorff A."/>
            <person name="Hensen N."/>
            <person name="Bonometti L."/>
            <person name="Westerberg I."/>
            <person name="Brannstrom I.O."/>
            <person name="Guillou S."/>
            <person name="Cros-Aarteil S."/>
            <person name="Calhoun S."/>
            <person name="Haridas S."/>
            <person name="Kuo A."/>
            <person name="Mondo S."/>
            <person name="Pangilinan J."/>
            <person name="Riley R."/>
            <person name="Labutti K."/>
            <person name="Andreopoulos B."/>
            <person name="Lipzen A."/>
            <person name="Chen C."/>
            <person name="Yanf M."/>
            <person name="Daum C."/>
            <person name="Ng V."/>
            <person name="Clum A."/>
            <person name="Ohm R."/>
            <person name="Martin F."/>
            <person name="Silar P."/>
            <person name="Natvig D."/>
            <person name="Lalanne C."/>
            <person name="Gautier V."/>
            <person name="Ament-Velasquez S.L."/>
            <person name="Kruys A."/>
            <person name="Hutchinson M.I."/>
            <person name="Powell A.J."/>
            <person name="Barry K."/>
            <person name="Miller A.N."/>
            <person name="Grigoriev I.V."/>
            <person name="Debuchy R."/>
            <person name="Gladieux P."/>
            <person name="Thoren M.H."/>
            <person name="Johannesson H."/>
        </authorList>
    </citation>
    <scope>NUCLEOTIDE SEQUENCE</scope>
    <source>
        <strain evidence="3">CBS 141.50</strain>
    </source>
</reference>
<evidence type="ECO:0000313" key="4">
    <source>
        <dbReference type="Proteomes" id="UP001302676"/>
    </source>
</evidence>
<organism evidence="3 4">
    <name type="scientific">Dichotomopilus funicola</name>
    <dbReference type="NCBI Taxonomy" id="1934379"/>
    <lineage>
        <taxon>Eukaryota</taxon>
        <taxon>Fungi</taxon>
        <taxon>Dikarya</taxon>
        <taxon>Ascomycota</taxon>
        <taxon>Pezizomycotina</taxon>
        <taxon>Sordariomycetes</taxon>
        <taxon>Sordariomycetidae</taxon>
        <taxon>Sordariales</taxon>
        <taxon>Chaetomiaceae</taxon>
        <taxon>Dichotomopilus</taxon>
    </lineage>
</organism>
<feature type="domain" description="Ribosomal RNA methyltransferase FtsJ" evidence="2">
    <location>
        <begin position="110"/>
        <end position="314"/>
    </location>
</feature>
<feature type="region of interest" description="Disordered" evidence="1">
    <location>
        <begin position="53"/>
        <end position="74"/>
    </location>
</feature>
<dbReference type="AlphaFoldDB" id="A0AAN6UYY4"/>
<feature type="compositionally biased region" description="Polar residues" evidence="1">
    <location>
        <begin position="53"/>
        <end position="71"/>
    </location>
</feature>
<evidence type="ECO:0000256" key="1">
    <source>
        <dbReference type="SAM" id="MobiDB-lite"/>
    </source>
</evidence>
<dbReference type="EMBL" id="MU853606">
    <property type="protein sequence ID" value="KAK4141762.1"/>
    <property type="molecule type" value="Genomic_DNA"/>
</dbReference>
<accession>A0AAN6UYY4</accession>
<dbReference type="Gene3D" id="3.40.50.150">
    <property type="entry name" value="Vaccinia Virus protein VP39"/>
    <property type="match status" value="1"/>
</dbReference>
<gene>
    <name evidence="3" type="ORF">C8A04DRAFT_13794</name>
</gene>
<dbReference type="InterPro" id="IPR002877">
    <property type="entry name" value="RNA_MeTrfase_FtsJ_dom"/>
</dbReference>
<evidence type="ECO:0000313" key="3">
    <source>
        <dbReference type="EMBL" id="KAK4141762.1"/>
    </source>
</evidence>
<dbReference type="GeneID" id="87814468"/>
<dbReference type="Proteomes" id="UP001302676">
    <property type="component" value="Unassembled WGS sequence"/>
</dbReference>
<name>A0AAN6UYY4_9PEZI</name>
<proteinExistence type="predicted"/>
<sequence length="401" mass="44724">MAEVSGSQVAPISPDANEAQRVTANSLVQEYLLEHFPFYRELHELREQASTYALDSSSSIPSRTDNNTQGWKSDAGDAFFKKQRQRADKASAKDKAGFYNMMRLIGFELDKETRALTIQGRSNSRPAILDLCMAPGGFSSAALRCNPSALLRGISLPPSQGGHEMLLGESWSETDPEADIYISFRDITLLAEEMGTPLSSIPAEHADAASFSSDRPFLEQQFDLVFCDGQVLRMHERSDYRENFEASRLLTSQLVLALQRIRSGGTMVILLHKANGWQSVFLMYTFAAFTDHIRLFKPLKAHKTRSSFYLVAKGVHPECEAALGAVRQWKAKWRMSTFGLGDGDDDEPDEAKLEVLESGGEEKVKAVLQEFGPALVKMVEPVFRVQAEALKKATWMKKKKT</sequence>
<dbReference type="GO" id="GO:0032259">
    <property type="term" value="P:methylation"/>
    <property type="evidence" value="ECO:0007669"/>
    <property type="project" value="InterPro"/>
</dbReference>
<dbReference type="InterPro" id="IPR029063">
    <property type="entry name" value="SAM-dependent_MTases_sf"/>
</dbReference>
<keyword evidence="4" id="KW-1185">Reference proteome</keyword>
<dbReference type="GO" id="GO:0008168">
    <property type="term" value="F:methyltransferase activity"/>
    <property type="evidence" value="ECO:0007669"/>
    <property type="project" value="InterPro"/>
</dbReference>
<evidence type="ECO:0000259" key="2">
    <source>
        <dbReference type="Pfam" id="PF01728"/>
    </source>
</evidence>